<dbReference type="GeneID" id="54360908"/>
<reference evidence="4" key="2">
    <citation type="submission" date="2020-04" db="EMBL/GenBank/DDBJ databases">
        <authorList>
            <consortium name="NCBI Genome Project"/>
        </authorList>
    </citation>
    <scope>NUCLEOTIDE SEQUENCE</scope>
    <source>
        <strain evidence="4">CBS 342.82</strain>
    </source>
</reference>
<sequence length="516" mass="58582">MSQTFSSLSEALNKAVSDTSRWKADNFITEGQERRFRKCLETITTGREPMKKSSSHRTTTKRFENKITFLQQVHSNFGKEVFYLATQLPSRSLRADVRLNLDELERWVPTQNFDASLTSKMQELYAKHAGEAPVELYRTISDVLSACGIDRKCLDDWGWDQLLQLTNIRLNTPYPALPHTPWSFETEPSPSLPKFGDMLCEWYHGIRSGTSFPGAMLLDGTEKKLRVLNLPTQALVDSALQREWQAWAEKIIRRHHSLADSIHLNTLTADANITPRCSKTEVHHDTVPHVSIAIGKPGPLKLWIVWPSSELSKLPLCMRNTAAALTKMNHGSFFVQKANECVVVPPNSPHAVIALADSYLYGHQFRPSAIYEPSSIHVELAHGVPLATALADYVHTFGPGLEDQKFRECYIKDFLDSWAHTARHFRDSSLLEELIDAWVQDIARNHDCAWCTYSGIPYDPRIADPYEHICDHMALGTMSGSGSDSDFGDDHSTRKRRRARQGRTATRRTFKKNKHK</sequence>
<evidence type="ECO:0000256" key="1">
    <source>
        <dbReference type="SAM" id="MobiDB-lite"/>
    </source>
</evidence>
<dbReference type="Proteomes" id="UP000504637">
    <property type="component" value="Unplaced"/>
</dbReference>
<name>A0A6J3M7N6_9PEZI</name>
<dbReference type="AlphaFoldDB" id="A0A6J3M7N6"/>
<dbReference type="PROSITE" id="PS51184">
    <property type="entry name" value="JMJC"/>
    <property type="match status" value="1"/>
</dbReference>
<dbReference type="InterPro" id="IPR003347">
    <property type="entry name" value="JmjC_dom"/>
</dbReference>
<reference evidence="4" key="1">
    <citation type="submission" date="2020-01" db="EMBL/GenBank/DDBJ databases">
        <authorList>
            <consortium name="DOE Joint Genome Institute"/>
            <person name="Haridas S."/>
            <person name="Albert R."/>
            <person name="Binder M."/>
            <person name="Bloem J."/>
            <person name="Labutti K."/>
            <person name="Salamov A."/>
            <person name="Andreopoulos B."/>
            <person name="Baker S.E."/>
            <person name="Barry K."/>
            <person name="Bills G."/>
            <person name="Bluhm B.H."/>
            <person name="Cannon C."/>
            <person name="Castanera R."/>
            <person name="Culley D.E."/>
            <person name="Daum C."/>
            <person name="Ezra D."/>
            <person name="Gonzalez J.B."/>
            <person name="Henrissat B."/>
            <person name="Kuo A."/>
            <person name="Liang C."/>
            <person name="Lipzen A."/>
            <person name="Lutzoni F."/>
            <person name="Magnuson J."/>
            <person name="Mondo S."/>
            <person name="Nolan M."/>
            <person name="Ohm R."/>
            <person name="Pangilinan J."/>
            <person name="Park H.-J."/>
            <person name="Ramirez L."/>
            <person name="Alfaro M."/>
            <person name="Sun H."/>
            <person name="Tritt A."/>
            <person name="Yoshinaga Y."/>
            <person name="Zwiers L.-H."/>
            <person name="Turgeon B.G."/>
            <person name="Goodwin S.B."/>
            <person name="Spatafora J.W."/>
            <person name="Crous P.W."/>
            <person name="Grigoriev I.V."/>
        </authorList>
    </citation>
    <scope>NUCLEOTIDE SEQUENCE</scope>
    <source>
        <strain evidence="4">CBS 342.82</strain>
    </source>
</reference>
<organism evidence="4">
    <name type="scientific">Dissoconium aciculare CBS 342.82</name>
    <dbReference type="NCBI Taxonomy" id="1314786"/>
    <lineage>
        <taxon>Eukaryota</taxon>
        <taxon>Fungi</taxon>
        <taxon>Dikarya</taxon>
        <taxon>Ascomycota</taxon>
        <taxon>Pezizomycotina</taxon>
        <taxon>Dothideomycetes</taxon>
        <taxon>Dothideomycetidae</taxon>
        <taxon>Mycosphaerellales</taxon>
        <taxon>Dissoconiaceae</taxon>
        <taxon>Dissoconium</taxon>
    </lineage>
</organism>
<dbReference type="RefSeq" id="XP_033460944.1">
    <property type="nucleotide sequence ID" value="XM_033603108.1"/>
</dbReference>
<evidence type="ECO:0000259" key="2">
    <source>
        <dbReference type="PROSITE" id="PS51184"/>
    </source>
</evidence>
<protein>
    <recommendedName>
        <fullName evidence="2">JmjC domain-containing protein</fullName>
    </recommendedName>
</protein>
<feature type="region of interest" description="Disordered" evidence="1">
    <location>
        <begin position="480"/>
        <end position="516"/>
    </location>
</feature>
<dbReference type="SUPFAM" id="SSF51197">
    <property type="entry name" value="Clavaminate synthase-like"/>
    <property type="match status" value="1"/>
</dbReference>
<proteinExistence type="predicted"/>
<accession>A0A6J3M7N6</accession>
<feature type="domain" description="JmjC" evidence="2">
    <location>
        <begin position="117"/>
        <end position="382"/>
    </location>
</feature>
<evidence type="ECO:0000313" key="3">
    <source>
        <dbReference type="Proteomes" id="UP000504637"/>
    </source>
</evidence>
<keyword evidence="3" id="KW-1185">Reference proteome</keyword>
<reference evidence="4" key="3">
    <citation type="submission" date="2025-08" db="UniProtKB">
        <authorList>
            <consortium name="RefSeq"/>
        </authorList>
    </citation>
    <scope>IDENTIFICATION</scope>
    <source>
        <strain evidence="4">CBS 342.82</strain>
    </source>
</reference>
<evidence type="ECO:0000313" key="4">
    <source>
        <dbReference type="RefSeq" id="XP_033460944.1"/>
    </source>
</evidence>
<dbReference type="OrthoDB" id="3868358at2759"/>
<feature type="compositionally biased region" description="Basic residues" evidence="1">
    <location>
        <begin position="493"/>
        <end position="516"/>
    </location>
</feature>
<gene>
    <name evidence="4" type="ORF">K489DRAFT_370197</name>
</gene>